<organism evidence="1 2">
    <name type="scientific">Candidatus Taylorbacteria bacterium RIFCSPLOWO2_12_FULL_47_20</name>
    <dbReference type="NCBI Taxonomy" id="1802335"/>
    <lineage>
        <taxon>Bacteria</taxon>
        <taxon>Candidatus Tayloriibacteriota</taxon>
    </lineage>
</organism>
<dbReference type="AlphaFoldDB" id="A0A1G2PCD6"/>
<dbReference type="Proteomes" id="UP000176881">
    <property type="component" value="Unassembled WGS sequence"/>
</dbReference>
<reference evidence="1 2" key="1">
    <citation type="journal article" date="2016" name="Nat. Commun.">
        <title>Thousands of microbial genomes shed light on interconnected biogeochemical processes in an aquifer system.</title>
        <authorList>
            <person name="Anantharaman K."/>
            <person name="Brown C.T."/>
            <person name="Hug L.A."/>
            <person name="Sharon I."/>
            <person name="Castelle C.J."/>
            <person name="Probst A.J."/>
            <person name="Thomas B.C."/>
            <person name="Singh A."/>
            <person name="Wilkins M.J."/>
            <person name="Karaoz U."/>
            <person name="Brodie E.L."/>
            <person name="Williams K.H."/>
            <person name="Hubbard S.S."/>
            <person name="Banfield J.F."/>
        </authorList>
    </citation>
    <scope>NUCLEOTIDE SEQUENCE [LARGE SCALE GENOMIC DNA]</scope>
</reference>
<sequence>MEHRKPLFPDFGERDGGDRLPEAKYWGCPKCVRLQHPMNSIQADIMSFYGHVIGFDSAYKKSAEASSDMEYAGAFIMRCPHCNCTFAYPVATTFDRSLFQEIEKKCKHS</sequence>
<accession>A0A1G2PCD6</accession>
<dbReference type="STRING" id="1802335.A3G59_01860"/>
<name>A0A1G2PCD6_9BACT</name>
<proteinExistence type="predicted"/>
<evidence type="ECO:0000313" key="1">
    <source>
        <dbReference type="EMBL" id="OHA45292.1"/>
    </source>
</evidence>
<protein>
    <submittedName>
        <fullName evidence="1">Uncharacterized protein</fullName>
    </submittedName>
</protein>
<dbReference type="EMBL" id="MHSN01000009">
    <property type="protein sequence ID" value="OHA45292.1"/>
    <property type="molecule type" value="Genomic_DNA"/>
</dbReference>
<evidence type="ECO:0000313" key="2">
    <source>
        <dbReference type="Proteomes" id="UP000176881"/>
    </source>
</evidence>
<comment type="caution">
    <text evidence="1">The sequence shown here is derived from an EMBL/GenBank/DDBJ whole genome shotgun (WGS) entry which is preliminary data.</text>
</comment>
<gene>
    <name evidence="1" type="ORF">A3G59_01860</name>
</gene>